<accession>A0A367IYM8</accession>
<evidence type="ECO:0000313" key="1">
    <source>
        <dbReference type="EMBL" id="RCH82766.1"/>
    </source>
</evidence>
<evidence type="ECO:0000313" key="2">
    <source>
        <dbReference type="Proteomes" id="UP000252139"/>
    </source>
</evidence>
<feature type="non-terminal residue" evidence="1">
    <location>
        <position position="204"/>
    </location>
</feature>
<comment type="caution">
    <text evidence="1">The sequence shown here is derived from an EMBL/GenBank/DDBJ whole genome shotgun (WGS) entry which is preliminary data.</text>
</comment>
<dbReference type="AlphaFoldDB" id="A0A367IYM8"/>
<organism evidence="1 2">
    <name type="scientific">Rhizopus azygosporus</name>
    <name type="common">Rhizopus microsporus var. azygosporus</name>
    <dbReference type="NCBI Taxonomy" id="86630"/>
    <lineage>
        <taxon>Eukaryota</taxon>
        <taxon>Fungi</taxon>
        <taxon>Fungi incertae sedis</taxon>
        <taxon>Mucoromycota</taxon>
        <taxon>Mucoromycotina</taxon>
        <taxon>Mucoromycetes</taxon>
        <taxon>Mucorales</taxon>
        <taxon>Mucorineae</taxon>
        <taxon>Rhizopodaceae</taxon>
        <taxon>Rhizopus</taxon>
    </lineage>
</organism>
<reference evidence="1 2" key="1">
    <citation type="journal article" date="2018" name="G3 (Bethesda)">
        <title>Phylogenetic and Phylogenomic Definition of Rhizopus Species.</title>
        <authorList>
            <person name="Gryganskyi A.P."/>
            <person name="Golan J."/>
            <person name="Dolatabadi S."/>
            <person name="Mondo S."/>
            <person name="Robb S."/>
            <person name="Idnurm A."/>
            <person name="Muszewska A."/>
            <person name="Steczkiewicz K."/>
            <person name="Masonjones S."/>
            <person name="Liao H.L."/>
            <person name="Gajdeczka M.T."/>
            <person name="Anike F."/>
            <person name="Vuek A."/>
            <person name="Anishchenko I.M."/>
            <person name="Voigt K."/>
            <person name="de Hoog G.S."/>
            <person name="Smith M.E."/>
            <person name="Heitman J."/>
            <person name="Vilgalys R."/>
            <person name="Stajich J.E."/>
        </authorList>
    </citation>
    <scope>NUCLEOTIDE SEQUENCE [LARGE SCALE GENOMIC DNA]</scope>
    <source>
        <strain evidence="1 2">CBS 357.93</strain>
    </source>
</reference>
<name>A0A367IYM8_RHIAZ</name>
<sequence>MQLFSDLREEICVKDDGNFYNLQAFHAHIVTLFCKLREGDRVQIEGSMTIYTRVNASGYSTCTRRVTVTRLGVYVGGVLTWRSIDNDQHPALEYALIADVLKKYSLLKISGRDSAGLSSFETVNKVFKELHKEIYPGRPLPVFESKQITSLEKRIAKRRRLAHADSVLKIVATGLEESSIMDVLDTAKAVEEDLDVFFEEGDQN</sequence>
<protein>
    <submittedName>
        <fullName evidence="1">Uncharacterized protein</fullName>
    </submittedName>
</protein>
<keyword evidence="2" id="KW-1185">Reference proteome</keyword>
<proteinExistence type="predicted"/>
<gene>
    <name evidence="1" type="ORF">CU097_006095</name>
</gene>
<dbReference type="EMBL" id="PJQL01002901">
    <property type="protein sequence ID" value="RCH82766.1"/>
    <property type="molecule type" value="Genomic_DNA"/>
</dbReference>
<dbReference type="Proteomes" id="UP000252139">
    <property type="component" value="Unassembled WGS sequence"/>
</dbReference>